<sequence>MKQRLSCAGRLLNDDDALSELPLPEEAELVLLTFCGPRNPQEVWSFTRTVAEDDTFELEWQLGQPWDPDTIVAAGFAILGRACYHGSTACLQLLLEAAANVNKSGGTGLTPLAMACARGRLQCVRLLLEALAEADHCDQHGRTPLWMAAQSNHAEIAETLLKAGAFKGGAVSSPLWIAAERGHLAVAETLLEAGAEPDEVAEDGSSPLWIACQQGHVNIIRLLLRAGASRDKPNEDGALPVWVAAHRGHDSVVQLLSGVIEAETKQDEQAHTTQEANLQDLTVQLRQSRISKMQRARAKDYAAAWDRSVEALQAIGGTCVEVDYAPFQEAANLLYQGPWVAERLAAIAAVLKEDPQVVQPTVRKIVEQGSQYTAQQCFEASYRMRSLQRAAEASMEAAKAQVLVTPTVGATYKIEDVLADPIALNTNMGRSADNSCLFNAVGYDEEEEEEEEEEDDEWDSPQAKANKWSLEHRYDFSL</sequence>
<reference evidence="5" key="1">
    <citation type="submission" date="2021-02" db="EMBL/GenBank/DDBJ databases">
        <authorList>
            <person name="Dougan E. K."/>
            <person name="Rhodes N."/>
            <person name="Thang M."/>
            <person name="Chan C."/>
        </authorList>
    </citation>
    <scope>NUCLEOTIDE SEQUENCE</scope>
</reference>
<dbReference type="PANTHER" id="PTHR24198:SF165">
    <property type="entry name" value="ANKYRIN REPEAT-CONTAINING PROTEIN-RELATED"/>
    <property type="match status" value="1"/>
</dbReference>
<dbReference type="InterPro" id="IPR036770">
    <property type="entry name" value="Ankyrin_rpt-contain_sf"/>
</dbReference>
<feature type="repeat" description="ANK" evidence="3">
    <location>
        <begin position="170"/>
        <end position="202"/>
    </location>
</feature>
<gene>
    <name evidence="5" type="primary">atzF</name>
    <name evidence="5" type="ORF">SNAT2548_LOCUS13106</name>
</gene>
<dbReference type="SMART" id="SM00248">
    <property type="entry name" value="ANK"/>
    <property type="match status" value="6"/>
</dbReference>
<dbReference type="InterPro" id="IPR002110">
    <property type="entry name" value="Ankyrin_rpt"/>
</dbReference>
<evidence type="ECO:0000313" key="5">
    <source>
        <dbReference type="EMBL" id="CAE7256130.1"/>
    </source>
</evidence>
<keyword evidence="2 3" id="KW-0040">ANK repeat</keyword>
<dbReference type="Gene3D" id="1.20.58.1700">
    <property type="match status" value="1"/>
</dbReference>
<dbReference type="Pfam" id="PF12796">
    <property type="entry name" value="Ank_2"/>
    <property type="match status" value="2"/>
</dbReference>
<evidence type="ECO:0000256" key="2">
    <source>
        <dbReference type="ARBA" id="ARBA00023043"/>
    </source>
</evidence>
<dbReference type="PRINTS" id="PR01415">
    <property type="entry name" value="ANKYRIN"/>
</dbReference>
<dbReference type="Proteomes" id="UP000604046">
    <property type="component" value="Unassembled WGS sequence"/>
</dbReference>
<feature type="compositionally biased region" description="Acidic residues" evidence="4">
    <location>
        <begin position="443"/>
        <end position="459"/>
    </location>
</feature>
<dbReference type="OrthoDB" id="194358at2759"/>
<feature type="repeat" description="ANK" evidence="3">
    <location>
        <begin position="203"/>
        <end position="235"/>
    </location>
</feature>
<dbReference type="CDD" id="cd17039">
    <property type="entry name" value="Ubl_ubiquitin_like"/>
    <property type="match status" value="1"/>
</dbReference>
<accession>A0A812M0B2</accession>
<dbReference type="InterPro" id="IPR036928">
    <property type="entry name" value="AS_sf"/>
</dbReference>
<feature type="region of interest" description="Disordered" evidence="4">
    <location>
        <begin position="442"/>
        <end position="464"/>
    </location>
</feature>
<dbReference type="PANTHER" id="PTHR24198">
    <property type="entry name" value="ANKYRIN REPEAT AND PROTEIN KINASE DOMAIN-CONTAINING PROTEIN"/>
    <property type="match status" value="1"/>
</dbReference>
<protein>
    <submittedName>
        <fullName evidence="5">AtzF protein</fullName>
    </submittedName>
</protein>
<keyword evidence="6" id="KW-1185">Reference proteome</keyword>
<dbReference type="SUPFAM" id="SSF75304">
    <property type="entry name" value="Amidase signature (AS) enzymes"/>
    <property type="match status" value="1"/>
</dbReference>
<name>A0A812M0B2_9DINO</name>
<evidence type="ECO:0000256" key="3">
    <source>
        <dbReference type="PROSITE-ProRule" id="PRU00023"/>
    </source>
</evidence>
<feature type="repeat" description="ANK" evidence="3">
    <location>
        <begin position="107"/>
        <end position="139"/>
    </location>
</feature>
<dbReference type="SUPFAM" id="SSF48403">
    <property type="entry name" value="Ankyrin repeat"/>
    <property type="match status" value="1"/>
</dbReference>
<dbReference type="AlphaFoldDB" id="A0A812M0B2"/>
<dbReference type="Gene3D" id="1.25.40.20">
    <property type="entry name" value="Ankyrin repeat-containing domain"/>
    <property type="match status" value="2"/>
</dbReference>
<proteinExistence type="predicted"/>
<dbReference type="EMBL" id="CAJNDS010001347">
    <property type="protein sequence ID" value="CAE7256130.1"/>
    <property type="molecule type" value="Genomic_DNA"/>
</dbReference>
<keyword evidence="1" id="KW-0677">Repeat</keyword>
<evidence type="ECO:0000256" key="1">
    <source>
        <dbReference type="ARBA" id="ARBA00022737"/>
    </source>
</evidence>
<feature type="repeat" description="ANK" evidence="3">
    <location>
        <begin position="140"/>
        <end position="165"/>
    </location>
</feature>
<evidence type="ECO:0000313" key="6">
    <source>
        <dbReference type="Proteomes" id="UP000604046"/>
    </source>
</evidence>
<evidence type="ECO:0000256" key="4">
    <source>
        <dbReference type="SAM" id="MobiDB-lite"/>
    </source>
</evidence>
<dbReference type="PROSITE" id="PS50088">
    <property type="entry name" value="ANK_REPEAT"/>
    <property type="match status" value="4"/>
</dbReference>
<organism evidence="5 6">
    <name type="scientific">Symbiodinium natans</name>
    <dbReference type="NCBI Taxonomy" id="878477"/>
    <lineage>
        <taxon>Eukaryota</taxon>
        <taxon>Sar</taxon>
        <taxon>Alveolata</taxon>
        <taxon>Dinophyceae</taxon>
        <taxon>Suessiales</taxon>
        <taxon>Symbiodiniaceae</taxon>
        <taxon>Symbiodinium</taxon>
    </lineage>
</organism>
<comment type="caution">
    <text evidence="5">The sequence shown here is derived from an EMBL/GenBank/DDBJ whole genome shotgun (WGS) entry which is preliminary data.</text>
</comment>
<dbReference type="PROSITE" id="PS50297">
    <property type="entry name" value="ANK_REP_REGION"/>
    <property type="match status" value="4"/>
</dbReference>